<accession>A0A6H5HLF3</accession>
<protein>
    <submittedName>
        <fullName evidence="1">Uncharacterized protein</fullName>
    </submittedName>
</protein>
<feature type="non-terminal residue" evidence="1">
    <location>
        <position position="89"/>
    </location>
</feature>
<evidence type="ECO:0000313" key="2">
    <source>
        <dbReference type="Proteomes" id="UP000479000"/>
    </source>
</evidence>
<dbReference type="AlphaFoldDB" id="A0A6H5HLF3"/>
<sequence>MMRTREECSYFPGRIRTWHLVLSRQTPLAMESLGSVNLGRTFKFENNKLRCLRILTAKTPYLGDLQSHYELCRVVAKPAISKMSNFSKK</sequence>
<reference evidence="1 2" key="1">
    <citation type="submission" date="2020-02" db="EMBL/GenBank/DDBJ databases">
        <authorList>
            <person name="Ferguson B K."/>
        </authorList>
    </citation>
    <scope>NUCLEOTIDE SEQUENCE [LARGE SCALE GENOMIC DNA]</scope>
</reference>
<dbReference type="EMBL" id="CADCXU010028647">
    <property type="protein sequence ID" value="CAB0015139.1"/>
    <property type="molecule type" value="Genomic_DNA"/>
</dbReference>
<gene>
    <name evidence="1" type="ORF">NTEN_LOCUS19506</name>
</gene>
<evidence type="ECO:0000313" key="1">
    <source>
        <dbReference type="EMBL" id="CAB0015139.1"/>
    </source>
</evidence>
<organism evidence="1 2">
    <name type="scientific">Nesidiocoris tenuis</name>
    <dbReference type="NCBI Taxonomy" id="355587"/>
    <lineage>
        <taxon>Eukaryota</taxon>
        <taxon>Metazoa</taxon>
        <taxon>Ecdysozoa</taxon>
        <taxon>Arthropoda</taxon>
        <taxon>Hexapoda</taxon>
        <taxon>Insecta</taxon>
        <taxon>Pterygota</taxon>
        <taxon>Neoptera</taxon>
        <taxon>Paraneoptera</taxon>
        <taxon>Hemiptera</taxon>
        <taxon>Heteroptera</taxon>
        <taxon>Panheteroptera</taxon>
        <taxon>Cimicomorpha</taxon>
        <taxon>Miridae</taxon>
        <taxon>Dicyphina</taxon>
        <taxon>Nesidiocoris</taxon>
    </lineage>
</organism>
<name>A0A6H5HLF3_9HEMI</name>
<keyword evidence="2" id="KW-1185">Reference proteome</keyword>
<dbReference type="Proteomes" id="UP000479000">
    <property type="component" value="Unassembled WGS sequence"/>
</dbReference>
<proteinExistence type="predicted"/>